<feature type="signal peptide" evidence="1">
    <location>
        <begin position="1"/>
        <end position="24"/>
    </location>
</feature>
<dbReference type="CDD" id="cd05379">
    <property type="entry name" value="CAP_bacterial"/>
    <property type="match status" value="1"/>
</dbReference>
<protein>
    <recommendedName>
        <fullName evidence="2">SCP domain-containing protein</fullName>
    </recommendedName>
</protein>
<sequence>MSTMKSSIALLLALVAVSSSVSNATSLRQNHRDLSDMAAATYTQTNQYASAILARVNKERAAHGLPSLCSNKKLQAAAQRHAKDQSRSDYMSVYGTDNSTPESRVSDAGFKCQHMAENIDSGNANADDVVDWWMKNVGRDRILDKSFTMAGAAYVYNDNTSSKHYWVQIYASGISESCGP</sequence>
<dbReference type="Gene3D" id="3.40.33.10">
    <property type="entry name" value="CAP"/>
    <property type="match status" value="1"/>
</dbReference>
<dbReference type="SUPFAM" id="SSF55797">
    <property type="entry name" value="PR-1-like"/>
    <property type="match status" value="1"/>
</dbReference>
<evidence type="ECO:0000313" key="3">
    <source>
        <dbReference type="EnsemblProtists" id="Phyra82067"/>
    </source>
</evidence>
<name>H3GWZ4_PHYRM</name>
<keyword evidence="4" id="KW-1185">Reference proteome</keyword>
<evidence type="ECO:0000259" key="2">
    <source>
        <dbReference type="Pfam" id="PF00188"/>
    </source>
</evidence>
<dbReference type="OMA" id="HMAENID"/>
<dbReference type="PANTHER" id="PTHR31157:SF1">
    <property type="entry name" value="SCP DOMAIN-CONTAINING PROTEIN"/>
    <property type="match status" value="1"/>
</dbReference>
<reference evidence="3" key="2">
    <citation type="submission" date="2015-06" db="UniProtKB">
        <authorList>
            <consortium name="EnsemblProtists"/>
        </authorList>
    </citation>
    <scope>IDENTIFICATION</scope>
    <source>
        <strain evidence="3">Pr102</strain>
    </source>
</reference>
<keyword evidence="1" id="KW-0732">Signal</keyword>
<proteinExistence type="predicted"/>
<reference evidence="4" key="1">
    <citation type="journal article" date="2006" name="Science">
        <title>Phytophthora genome sequences uncover evolutionary origins and mechanisms of pathogenesis.</title>
        <authorList>
            <person name="Tyler B.M."/>
            <person name="Tripathy S."/>
            <person name="Zhang X."/>
            <person name="Dehal P."/>
            <person name="Jiang R.H."/>
            <person name="Aerts A."/>
            <person name="Arredondo F.D."/>
            <person name="Baxter L."/>
            <person name="Bensasson D."/>
            <person name="Beynon J.L."/>
            <person name="Chapman J."/>
            <person name="Damasceno C.M."/>
            <person name="Dorrance A.E."/>
            <person name="Dou D."/>
            <person name="Dickerman A.W."/>
            <person name="Dubchak I.L."/>
            <person name="Garbelotto M."/>
            <person name="Gijzen M."/>
            <person name="Gordon S.G."/>
            <person name="Govers F."/>
            <person name="Grunwald N.J."/>
            <person name="Huang W."/>
            <person name="Ivors K.L."/>
            <person name="Jones R.W."/>
            <person name="Kamoun S."/>
            <person name="Krampis K."/>
            <person name="Lamour K.H."/>
            <person name="Lee M.K."/>
            <person name="McDonald W.H."/>
            <person name="Medina M."/>
            <person name="Meijer H.J."/>
            <person name="Nordberg E.K."/>
            <person name="Maclean D.J."/>
            <person name="Ospina-Giraldo M.D."/>
            <person name="Morris P.F."/>
            <person name="Phuntumart V."/>
            <person name="Putnam N.H."/>
            <person name="Rash S."/>
            <person name="Rose J.K."/>
            <person name="Sakihama Y."/>
            <person name="Salamov A.A."/>
            <person name="Savidor A."/>
            <person name="Scheuring C.F."/>
            <person name="Smith B.M."/>
            <person name="Sobral B.W."/>
            <person name="Terry A."/>
            <person name="Torto-Alalibo T.A."/>
            <person name="Win J."/>
            <person name="Xu Z."/>
            <person name="Zhang H."/>
            <person name="Grigoriev I.V."/>
            <person name="Rokhsar D.S."/>
            <person name="Boore J.L."/>
        </authorList>
    </citation>
    <scope>NUCLEOTIDE SEQUENCE [LARGE SCALE GENOMIC DNA]</scope>
    <source>
        <strain evidence="4">Pr102</strain>
    </source>
</reference>
<organism evidence="3 4">
    <name type="scientific">Phytophthora ramorum</name>
    <name type="common">Sudden oak death agent</name>
    <dbReference type="NCBI Taxonomy" id="164328"/>
    <lineage>
        <taxon>Eukaryota</taxon>
        <taxon>Sar</taxon>
        <taxon>Stramenopiles</taxon>
        <taxon>Oomycota</taxon>
        <taxon>Peronosporomycetes</taxon>
        <taxon>Peronosporales</taxon>
        <taxon>Peronosporaceae</taxon>
        <taxon>Phytophthora</taxon>
    </lineage>
</organism>
<dbReference type="Pfam" id="PF00188">
    <property type="entry name" value="CAP"/>
    <property type="match status" value="1"/>
</dbReference>
<dbReference type="InterPro" id="IPR035940">
    <property type="entry name" value="CAP_sf"/>
</dbReference>
<evidence type="ECO:0000313" key="4">
    <source>
        <dbReference type="Proteomes" id="UP000005238"/>
    </source>
</evidence>
<feature type="domain" description="SCP" evidence="2">
    <location>
        <begin position="53"/>
        <end position="170"/>
    </location>
</feature>
<dbReference type="eggNOG" id="ENOG502RENM">
    <property type="taxonomic scope" value="Eukaryota"/>
</dbReference>
<dbReference type="VEuPathDB" id="FungiDB:KRP23_13091"/>
<accession>H3GWZ4</accession>
<dbReference type="STRING" id="164328.H3GWZ4"/>
<dbReference type="EnsemblProtists" id="Phyra82067">
    <property type="protein sequence ID" value="Phyra82067"/>
    <property type="gene ID" value="Phyra82067"/>
</dbReference>
<dbReference type="InParanoid" id="H3GWZ4"/>
<dbReference type="PANTHER" id="PTHR31157">
    <property type="entry name" value="SCP DOMAIN-CONTAINING PROTEIN"/>
    <property type="match status" value="1"/>
</dbReference>
<dbReference type="EMBL" id="DS566064">
    <property type="status" value="NOT_ANNOTATED_CDS"/>
    <property type="molecule type" value="Genomic_DNA"/>
</dbReference>
<feature type="chain" id="PRO_5003586780" description="SCP domain-containing protein" evidence="1">
    <location>
        <begin position="25"/>
        <end position="180"/>
    </location>
</feature>
<dbReference type="Proteomes" id="UP000005238">
    <property type="component" value="Unassembled WGS sequence"/>
</dbReference>
<evidence type="ECO:0000256" key="1">
    <source>
        <dbReference type="SAM" id="SignalP"/>
    </source>
</evidence>
<dbReference type="AlphaFoldDB" id="H3GWZ4"/>
<dbReference type="InterPro" id="IPR014044">
    <property type="entry name" value="CAP_dom"/>
</dbReference>
<dbReference type="HOGENOM" id="CLU_048111_1_0_1"/>